<dbReference type="AlphaFoldDB" id="A0A445KBC6"/>
<dbReference type="GO" id="GO:0000398">
    <property type="term" value="P:mRNA splicing, via spliceosome"/>
    <property type="evidence" value="ECO:0007669"/>
    <property type="project" value="TreeGrafter"/>
</dbReference>
<name>A0A445KBC6_GLYSO</name>
<feature type="region of interest" description="Disordered" evidence="3">
    <location>
        <begin position="53"/>
        <end position="94"/>
    </location>
</feature>
<evidence type="ECO:0000256" key="1">
    <source>
        <dbReference type="ARBA" id="ARBA00004123"/>
    </source>
</evidence>
<keyword evidence="2" id="KW-0539">Nucleus</keyword>
<proteinExistence type="predicted"/>
<accession>A0A445KBC6</accession>
<dbReference type="EMBL" id="QZWG01000006">
    <property type="protein sequence ID" value="RZC08107.1"/>
    <property type="molecule type" value="Genomic_DNA"/>
</dbReference>
<reference evidence="4 5" key="1">
    <citation type="submission" date="2018-09" db="EMBL/GenBank/DDBJ databases">
        <title>A high-quality reference genome of wild soybean provides a powerful tool to mine soybean genomes.</title>
        <authorList>
            <person name="Xie M."/>
            <person name="Chung C.Y.L."/>
            <person name="Li M.-W."/>
            <person name="Wong F.-L."/>
            <person name="Chan T.-F."/>
            <person name="Lam H.-M."/>
        </authorList>
    </citation>
    <scope>NUCLEOTIDE SEQUENCE [LARGE SCALE GENOMIC DNA]</scope>
    <source>
        <strain evidence="5">cv. W05</strain>
        <tissue evidence="4">Hypocotyl of etiolated seedlings</tissue>
    </source>
</reference>
<evidence type="ECO:0000313" key="5">
    <source>
        <dbReference type="Proteomes" id="UP000289340"/>
    </source>
</evidence>
<comment type="caution">
    <text evidence="4">The sequence shown here is derived from an EMBL/GenBank/DDBJ whole genome shotgun (WGS) entry which is preliminary data.</text>
</comment>
<gene>
    <name evidence="4" type="ORF">D0Y65_015027</name>
</gene>
<dbReference type="GO" id="GO:0005634">
    <property type="term" value="C:nucleus"/>
    <property type="evidence" value="ECO:0007669"/>
    <property type="project" value="UniProtKB-SubCell"/>
</dbReference>
<dbReference type="PANTHER" id="PTHR13948">
    <property type="entry name" value="RNA-BINDING PROTEIN"/>
    <property type="match status" value="1"/>
</dbReference>
<protein>
    <submittedName>
        <fullName evidence="4">Uncharacterized protein</fullName>
    </submittedName>
</protein>
<keyword evidence="5" id="KW-1185">Reference proteome</keyword>
<evidence type="ECO:0000313" key="4">
    <source>
        <dbReference type="EMBL" id="RZC08107.1"/>
    </source>
</evidence>
<dbReference type="GO" id="GO:0003723">
    <property type="term" value="F:RNA binding"/>
    <property type="evidence" value="ECO:0007669"/>
    <property type="project" value="TreeGrafter"/>
</dbReference>
<sequence>MYLTLCSSGFYHDPNAGWYYSSKDGCKFEDGNYVLLGSNKDDNVETYPCDETTTENPQQIYDGNNDEDHPSFLESKYGTHQQAGTLVDEAPASE</sequence>
<dbReference type="Proteomes" id="UP000289340">
    <property type="component" value="Chromosome 6"/>
</dbReference>
<evidence type="ECO:0000256" key="2">
    <source>
        <dbReference type="ARBA" id="ARBA00023242"/>
    </source>
</evidence>
<organism evidence="4 5">
    <name type="scientific">Glycine soja</name>
    <name type="common">Wild soybean</name>
    <dbReference type="NCBI Taxonomy" id="3848"/>
    <lineage>
        <taxon>Eukaryota</taxon>
        <taxon>Viridiplantae</taxon>
        <taxon>Streptophyta</taxon>
        <taxon>Embryophyta</taxon>
        <taxon>Tracheophyta</taxon>
        <taxon>Spermatophyta</taxon>
        <taxon>Magnoliopsida</taxon>
        <taxon>eudicotyledons</taxon>
        <taxon>Gunneridae</taxon>
        <taxon>Pentapetalae</taxon>
        <taxon>rosids</taxon>
        <taxon>fabids</taxon>
        <taxon>Fabales</taxon>
        <taxon>Fabaceae</taxon>
        <taxon>Papilionoideae</taxon>
        <taxon>50 kb inversion clade</taxon>
        <taxon>NPAAA clade</taxon>
        <taxon>indigoferoid/millettioid clade</taxon>
        <taxon>Phaseoleae</taxon>
        <taxon>Glycine</taxon>
        <taxon>Glycine subgen. Soja</taxon>
    </lineage>
</organism>
<dbReference type="PANTHER" id="PTHR13948:SF38">
    <property type="entry name" value="D111_G-PATCH DOMAIN-CONTAINING PROTEIN"/>
    <property type="match status" value="1"/>
</dbReference>
<evidence type="ECO:0000256" key="3">
    <source>
        <dbReference type="SAM" id="MobiDB-lite"/>
    </source>
</evidence>
<comment type="subcellular location">
    <subcellularLocation>
        <location evidence="1">Nucleus</location>
    </subcellularLocation>
</comment>